<evidence type="ECO:0000256" key="5">
    <source>
        <dbReference type="ARBA" id="ARBA00022826"/>
    </source>
</evidence>
<dbReference type="Pfam" id="PF07885">
    <property type="entry name" value="Ion_trans_2"/>
    <property type="match status" value="1"/>
</dbReference>
<accession>G1N1N1</accession>
<keyword evidence="2" id="KW-0813">Transport</keyword>
<keyword evidence="10" id="KW-0407">Ion channel</keyword>
<evidence type="ECO:0000256" key="1">
    <source>
        <dbReference type="ARBA" id="ARBA00004651"/>
    </source>
</evidence>
<evidence type="ECO:0000313" key="15">
    <source>
        <dbReference type="Proteomes" id="UP000001645"/>
    </source>
</evidence>
<evidence type="ECO:0000256" key="4">
    <source>
        <dbReference type="ARBA" id="ARBA00022692"/>
    </source>
</evidence>
<protein>
    <recommendedName>
        <fullName evidence="13">RCK N-terminal domain-containing protein</fullName>
    </recommendedName>
</protein>
<keyword evidence="8" id="KW-0406">Ion transport</keyword>
<dbReference type="InterPro" id="IPR003148">
    <property type="entry name" value="RCK_N"/>
</dbReference>
<dbReference type="Proteomes" id="UP000001645">
    <property type="component" value="Chromosome 10"/>
</dbReference>
<dbReference type="FunFam" id="3.40.50.720:FF:000034">
    <property type="entry name" value="Potassium channel subfamily T member 1"/>
    <property type="match status" value="1"/>
</dbReference>
<dbReference type="FunFam" id="3.40.50.720:FF:000011">
    <property type="entry name" value="Potassium channel subfamily T member 1"/>
    <property type="match status" value="1"/>
</dbReference>
<keyword evidence="4 12" id="KW-0812">Transmembrane</keyword>
<dbReference type="InterPro" id="IPR013099">
    <property type="entry name" value="K_chnl_dom"/>
</dbReference>
<sequence>MSFLSNVSILKEVILCIYNVIIKLELNLSAVFIFRVFIHSFLHSICGIQHLERAGNKLTLFDSLYFCIVTFSTVGFGDVTPKIWPSKLLVVIMICVALVVLPIQFEQLAYLWMERQKSGGNYSRHRAQTEKHVVLCVSSLKIDLLMDFLNEFYAHPRLQDYYVVILCPTEMDAQVRRVLQIPMWSQRVIYLQGSALKDQDLLRAKMDDAEACFILSSRCEVDRTAADHQTILRAWAVKDFAPNCPLYVQILKPENKFHIKFADHVVCEEEFKYAMLALNCICPATSTLITLLVHTSRGQESQQSSEQWQKMYGRCSGNEVFHINLEESTFFAEYEGKSFTYASFHAHKKFGVCLIGVRKEDNKNILLNPGPRYIMSSTDICFYINITKEENSAFKKQEKHRKRHESKLSYHGASRLPVHSIIASMGTVAIDLQDTGCRTSSGPTLALPSEGGKEGRRPSIAPVLEVADSSSLQACDLLSDQSEDETTPSDDEVSAGLEYAKGYPPYSPYIGSSPTFCHLLHEKVPFCCLRLDKGCQHNYYEDAKAYGFKNKLIIVAAETAGNGLYNFIVPLRAYYRPKKELNPIVLLLDNPPDMHFLDAICWFPMVYYMVGSIDNLDDLLRCGVTFAANMVVVDKESTMSAEEDYMADAKTIVNVQTLFRLFSSLSIITELTHPANMRFMQFRAKDCYSLALSKLEKVSKEAPRSKILLLDSNFGYLLNLVNSRTNLFFRDGDLTDLPLQSRKLSVLFSLSHRPNSELLHEIKTNAIMTPVFETDFFIPVTPHPLLASNLDILPISSCHMS</sequence>
<proteinExistence type="predicted"/>
<dbReference type="InterPro" id="IPR036291">
    <property type="entry name" value="NAD(P)-bd_dom_sf"/>
</dbReference>
<keyword evidence="3" id="KW-0633">Potassium transport</keyword>
<evidence type="ECO:0000256" key="7">
    <source>
        <dbReference type="ARBA" id="ARBA00022989"/>
    </source>
</evidence>
<dbReference type="Pfam" id="PF03493">
    <property type="entry name" value="BK_channel_a"/>
    <property type="match status" value="1"/>
</dbReference>
<dbReference type="Pfam" id="PF22614">
    <property type="entry name" value="Slo-like_RCK"/>
    <property type="match status" value="2"/>
</dbReference>
<dbReference type="InterPro" id="IPR047871">
    <property type="entry name" value="K_chnl_Slo-like"/>
</dbReference>
<keyword evidence="6" id="KW-0630">Potassium</keyword>
<dbReference type="GO" id="GO:0015271">
    <property type="term" value="F:outward rectifier potassium channel activity"/>
    <property type="evidence" value="ECO:0007669"/>
    <property type="project" value="TreeGrafter"/>
</dbReference>
<dbReference type="FunFam" id="1.10.287.70:FF:000058">
    <property type="entry name" value="Potassium sodium-activated channel subfamily T member 2"/>
    <property type="match status" value="1"/>
</dbReference>
<feature type="domain" description="RCK N-terminal" evidence="13">
    <location>
        <begin position="550"/>
        <end position="690"/>
    </location>
</feature>
<dbReference type="InParanoid" id="G1N1N1"/>
<evidence type="ECO:0000256" key="12">
    <source>
        <dbReference type="SAM" id="Phobius"/>
    </source>
</evidence>
<keyword evidence="9 12" id="KW-0472">Membrane</keyword>
<evidence type="ECO:0000259" key="13">
    <source>
        <dbReference type="PROSITE" id="PS51201"/>
    </source>
</evidence>
<dbReference type="Gene3D" id="3.40.50.720">
    <property type="entry name" value="NAD(P)-binding Rossmann-like Domain"/>
    <property type="match status" value="2"/>
</dbReference>
<reference evidence="14" key="2">
    <citation type="submission" date="2025-08" db="UniProtKB">
        <authorList>
            <consortium name="Ensembl"/>
        </authorList>
    </citation>
    <scope>IDENTIFICATION</scope>
</reference>
<dbReference type="PANTHER" id="PTHR10027">
    <property type="entry name" value="CALCIUM-ACTIVATED POTASSIUM CHANNEL ALPHA CHAIN"/>
    <property type="match status" value="1"/>
</dbReference>
<feature type="domain" description="RCK N-terminal" evidence="13">
    <location>
        <begin position="130"/>
        <end position="266"/>
    </location>
</feature>
<evidence type="ECO:0000256" key="3">
    <source>
        <dbReference type="ARBA" id="ARBA00022538"/>
    </source>
</evidence>
<reference evidence="14" key="3">
    <citation type="submission" date="2025-09" db="UniProtKB">
        <authorList>
            <consortium name="Ensembl"/>
        </authorList>
    </citation>
    <scope>IDENTIFICATION</scope>
</reference>
<feature type="transmembrane region" description="Helical" evidence="12">
    <location>
        <begin position="58"/>
        <end position="76"/>
    </location>
</feature>
<dbReference type="GO" id="GO:0005886">
    <property type="term" value="C:plasma membrane"/>
    <property type="evidence" value="ECO:0007669"/>
    <property type="project" value="UniProtKB-SubCell"/>
</dbReference>
<evidence type="ECO:0000256" key="11">
    <source>
        <dbReference type="ARBA" id="ARBA00034430"/>
    </source>
</evidence>
<evidence type="ECO:0000313" key="14">
    <source>
        <dbReference type="Ensembl" id="ENSMGAP00000005441.3"/>
    </source>
</evidence>
<dbReference type="PANTHER" id="PTHR10027:SF9">
    <property type="entry name" value="POTASSIUM CHANNEL SUBFAMILY T MEMBER 2"/>
    <property type="match status" value="1"/>
</dbReference>
<dbReference type="Bgee" id="ENSMGAG00000005469">
    <property type="expression patterns" value="Expressed in liver and 6 other cell types or tissues"/>
</dbReference>
<dbReference type="Ensembl" id="ENSMGAT00000006174.3">
    <property type="protein sequence ID" value="ENSMGAP00000005441.3"/>
    <property type="gene ID" value="ENSMGAG00000005469.3"/>
</dbReference>
<keyword evidence="7 12" id="KW-1133">Transmembrane helix</keyword>
<dbReference type="InterPro" id="IPR003929">
    <property type="entry name" value="K_chnl_BK_asu"/>
</dbReference>
<name>G1N1N1_MELGA</name>
<feature type="transmembrane region" description="Helical" evidence="12">
    <location>
        <begin position="12"/>
        <end position="38"/>
    </location>
</feature>
<dbReference type="SUPFAM" id="SSF51735">
    <property type="entry name" value="NAD(P)-binding Rossmann-fold domains"/>
    <property type="match status" value="1"/>
</dbReference>
<dbReference type="AlphaFoldDB" id="G1N1N1"/>
<keyword evidence="15" id="KW-1185">Reference proteome</keyword>
<dbReference type="PROSITE" id="PS51201">
    <property type="entry name" value="RCK_N"/>
    <property type="match status" value="2"/>
</dbReference>
<dbReference type="SUPFAM" id="SSF81324">
    <property type="entry name" value="Voltage-gated potassium channels"/>
    <property type="match status" value="1"/>
</dbReference>
<keyword evidence="5" id="KW-0631">Potassium channel</keyword>
<organism evidence="14 15">
    <name type="scientific">Meleagris gallopavo</name>
    <name type="common">Wild turkey</name>
    <dbReference type="NCBI Taxonomy" id="9103"/>
    <lineage>
        <taxon>Eukaryota</taxon>
        <taxon>Metazoa</taxon>
        <taxon>Chordata</taxon>
        <taxon>Craniata</taxon>
        <taxon>Vertebrata</taxon>
        <taxon>Euteleostomi</taxon>
        <taxon>Archelosauria</taxon>
        <taxon>Archosauria</taxon>
        <taxon>Dinosauria</taxon>
        <taxon>Saurischia</taxon>
        <taxon>Theropoda</taxon>
        <taxon>Coelurosauria</taxon>
        <taxon>Aves</taxon>
        <taxon>Neognathae</taxon>
        <taxon>Galloanserae</taxon>
        <taxon>Galliformes</taxon>
        <taxon>Phasianidae</taxon>
        <taxon>Meleagridinae</taxon>
        <taxon>Meleagris</taxon>
    </lineage>
</organism>
<comment type="catalytic activity">
    <reaction evidence="11">
        <text>K(+)(in) = K(+)(out)</text>
        <dbReference type="Rhea" id="RHEA:29463"/>
        <dbReference type="ChEBI" id="CHEBI:29103"/>
    </reaction>
</comment>
<evidence type="ECO:0000256" key="10">
    <source>
        <dbReference type="ARBA" id="ARBA00023303"/>
    </source>
</evidence>
<comment type="subcellular location">
    <subcellularLocation>
        <location evidence="1">Cell membrane</location>
        <topology evidence="1">Multi-pass membrane protein</topology>
    </subcellularLocation>
</comment>
<dbReference type="Gene3D" id="1.10.287.70">
    <property type="match status" value="1"/>
</dbReference>
<evidence type="ECO:0000256" key="9">
    <source>
        <dbReference type="ARBA" id="ARBA00023136"/>
    </source>
</evidence>
<dbReference type="GeneTree" id="ENSGT00940000158746"/>
<evidence type="ECO:0000256" key="8">
    <source>
        <dbReference type="ARBA" id="ARBA00023065"/>
    </source>
</evidence>
<feature type="transmembrane region" description="Helical" evidence="12">
    <location>
        <begin position="88"/>
        <end position="113"/>
    </location>
</feature>
<dbReference type="GO" id="GO:0005228">
    <property type="term" value="F:intracellular sodium-activated potassium channel activity"/>
    <property type="evidence" value="ECO:0007669"/>
    <property type="project" value="TreeGrafter"/>
</dbReference>
<evidence type="ECO:0000256" key="6">
    <source>
        <dbReference type="ARBA" id="ARBA00022958"/>
    </source>
</evidence>
<reference evidence="14 15" key="1">
    <citation type="journal article" date="2010" name="PLoS Biol.">
        <title>Multi-platform next-generation sequencing of the domestic turkey (Meleagris gallopavo): genome assembly and analysis.</title>
        <authorList>
            <person name="Dalloul R.A."/>
            <person name="Long J.A."/>
            <person name="Zimin A.V."/>
            <person name="Aslam L."/>
            <person name="Beal K."/>
            <person name="Blomberg L.A."/>
            <person name="Bouffard P."/>
            <person name="Burt D.W."/>
            <person name="Crasta O."/>
            <person name="Crooijmans R.P."/>
            <person name="Cooper K."/>
            <person name="Coulombe R.A."/>
            <person name="De S."/>
            <person name="Delany M.E."/>
            <person name="Dodgson J.B."/>
            <person name="Dong J.J."/>
            <person name="Evans C."/>
            <person name="Frederickson K.M."/>
            <person name="Flicek P."/>
            <person name="Florea L."/>
            <person name="Folkerts O."/>
            <person name="Groenen M.A."/>
            <person name="Harkins T.T."/>
            <person name="Herrero J."/>
            <person name="Hoffmann S."/>
            <person name="Megens H.J."/>
            <person name="Jiang A."/>
            <person name="de Jong P."/>
            <person name="Kaiser P."/>
            <person name="Kim H."/>
            <person name="Kim K.W."/>
            <person name="Kim S."/>
            <person name="Langenberger D."/>
            <person name="Lee M.K."/>
            <person name="Lee T."/>
            <person name="Mane S."/>
            <person name="Marcais G."/>
            <person name="Marz M."/>
            <person name="McElroy A.P."/>
            <person name="Modise T."/>
            <person name="Nefedov M."/>
            <person name="Notredame C."/>
            <person name="Paton I.R."/>
            <person name="Payne W.S."/>
            <person name="Pertea G."/>
            <person name="Prickett D."/>
            <person name="Puiu D."/>
            <person name="Qioa D."/>
            <person name="Raineri E."/>
            <person name="Ruffier M."/>
            <person name="Salzberg S.L."/>
            <person name="Schatz M.C."/>
            <person name="Scheuring C."/>
            <person name="Schmidt C.J."/>
            <person name="Schroeder S."/>
            <person name="Searle S.M."/>
            <person name="Smith E.J."/>
            <person name="Smith J."/>
            <person name="Sonstegard T.S."/>
            <person name="Stadler P.F."/>
            <person name="Tafer H."/>
            <person name="Tu Z.J."/>
            <person name="Van Tassell C.P."/>
            <person name="Vilella A.J."/>
            <person name="Williams K.P."/>
            <person name="Yorke J.A."/>
            <person name="Zhang L."/>
            <person name="Zhang H.B."/>
            <person name="Zhang X."/>
            <person name="Zhang Y."/>
            <person name="Reed K.M."/>
        </authorList>
    </citation>
    <scope>NUCLEOTIDE SEQUENCE [LARGE SCALE GENOMIC DNA]</scope>
</reference>
<dbReference type="HOGENOM" id="CLU_003370_0_0_1"/>
<evidence type="ECO:0000256" key="2">
    <source>
        <dbReference type="ARBA" id="ARBA00022448"/>
    </source>
</evidence>
<gene>
    <name evidence="14" type="primary">LOC100541564</name>
</gene>